<accession>A0ABQ9U5L6</accession>
<keyword evidence="2" id="KW-1185">Reference proteome</keyword>
<evidence type="ECO:0000313" key="1">
    <source>
        <dbReference type="EMBL" id="KAK2092353.1"/>
    </source>
</evidence>
<gene>
    <name evidence="1" type="ORF">P7K49_028881</name>
</gene>
<protein>
    <submittedName>
        <fullName evidence="1">Uncharacterized protein</fullName>
    </submittedName>
</protein>
<comment type="caution">
    <text evidence="1">The sequence shown here is derived from an EMBL/GenBank/DDBJ whole genome shotgun (WGS) entry which is preliminary data.</text>
</comment>
<evidence type="ECO:0000313" key="2">
    <source>
        <dbReference type="Proteomes" id="UP001266305"/>
    </source>
</evidence>
<name>A0ABQ9U5L6_SAGOE</name>
<organism evidence="1 2">
    <name type="scientific">Saguinus oedipus</name>
    <name type="common">Cotton-top tamarin</name>
    <name type="synonym">Oedipomidas oedipus</name>
    <dbReference type="NCBI Taxonomy" id="9490"/>
    <lineage>
        <taxon>Eukaryota</taxon>
        <taxon>Metazoa</taxon>
        <taxon>Chordata</taxon>
        <taxon>Craniata</taxon>
        <taxon>Vertebrata</taxon>
        <taxon>Euteleostomi</taxon>
        <taxon>Mammalia</taxon>
        <taxon>Eutheria</taxon>
        <taxon>Euarchontoglires</taxon>
        <taxon>Primates</taxon>
        <taxon>Haplorrhini</taxon>
        <taxon>Platyrrhini</taxon>
        <taxon>Cebidae</taxon>
        <taxon>Callitrichinae</taxon>
        <taxon>Saguinus</taxon>
    </lineage>
</organism>
<dbReference type="Proteomes" id="UP001266305">
    <property type="component" value="Unassembled WGS sequence"/>
</dbReference>
<feature type="non-terminal residue" evidence="1">
    <location>
        <position position="1"/>
    </location>
</feature>
<proteinExistence type="predicted"/>
<dbReference type="EMBL" id="JASSZA010000015">
    <property type="protein sequence ID" value="KAK2092353.1"/>
    <property type="molecule type" value="Genomic_DNA"/>
</dbReference>
<sequence length="61" mass="6795">ALPDDRQTSLPFPPDLDLHRISPVFAAPTLYALRLELPSTEKNSRKAVLTVATDMGWRACM</sequence>
<reference evidence="1 2" key="1">
    <citation type="submission" date="2023-05" db="EMBL/GenBank/DDBJ databases">
        <title>B98-5 Cell Line De Novo Hybrid Assembly: An Optical Mapping Approach.</title>
        <authorList>
            <person name="Kananen K."/>
            <person name="Auerbach J.A."/>
            <person name="Kautto E."/>
            <person name="Blachly J.S."/>
        </authorList>
    </citation>
    <scope>NUCLEOTIDE SEQUENCE [LARGE SCALE GENOMIC DNA]</scope>
    <source>
        <strain evidence="1">B95-8</strain>
        <tissue evidence="1">Cell line</tissue>
    </source>
</reference>